<keyword evidence="11 14" id="KW-0539">Nucleus</keyword>
<dbReference type="FunFam" id="3.30.70.330:FF:000095">
    <property type="entry name" value="Putative Nucleoporin NUP53"/>
    <property type="match status" value="1"/>
</dbReference>
<dbReference type="InterPro" id="IPR007846">
    <property type="entry name" value="RRM_NUP35_dom"/>
</dbReference>
<evidence type="ECO:0000256" key="13">
    <source>
        <dbReference type="ARBA" id="ARBA00030250"/>
    </source>
</evidence>
<keyword evidence="19" id="KW-1185">Reference proteome</keyword>
<evidence type="ECO:0000256" key="6">
    <source>
        <dbReference type="ARBA" id="ARBA00022816"/>
    </source>
</evidence>
<evidence type="ECO:0000256" key="7">
    <source>
        <dbReference type="ARBA" id="ARBA00022927"/>
    </source>
</evidence>
<dbReference type="Proteomes" id="UP000821837">
    <property type="component" value="Unassembled WGS sequence"/>
</dbReference>
<dbReference type="InterPro" id="IPR035979">
    <property type="entry name" value="RBD_domain_sf"/>
</dbReference>
<gene>
    <name evidence="18" type="ORF">HPB52_017989</name>
</gene>
<organism evidence="18 19">
    <name type="scientific">Rhipicephalus sanguineus</name>
    <name type="common">Brown dog tick</name>
    <name type="synonym">Ixodes sanguineus</name>
    <dbReference type="NCBI Taxonomy" id="34632"/>
    <lineage>
        <taxon>Eukaryota</taxon>
        <taxon>Metazoa</taxon>
        <taxon>Ecdysozoa</taxon>
        <taxon>Arthropoda</taxon>
        <taxon>Chelicerata</taxon>
        <taxon>Arachnida</taxon>
        <taxon>Acari</taxon>
        <taxon>Parasitiformes</taxon>
        <taxon>Ixodida</taxon>
        <taxon>Ixodoidea</taxon>
        <taxon>Ixodidae</taxon>
        <taxon>Rhipicephalinae</taxon>
        <taxon>Rhipicephalus</taxon>
        <taxon>Rhipicephalus</taxon>
    </lineage>
</organism>
<dbReference type="GO" id="GO:0003676">
    <property type="term" value="F:nucleic acid binding"/>
    <property type="evidence" value="ECO:0007669"/>
    <property type="project" value="InterPro"/>
</dbReference>
<comment type="similarity">
    <text evidence="3">Belongs to the Nup35 family.</text>
</comment>
<evidence type="ECO:0000256" key="11">
    <source>
        <dbReference type="ARBA" id="ARBA00023242"/>
    </source>
</evidence>
<keyword evidence="5 14" id="KW-0813">Transport</keyword>
<dbReference type="PANTHER" id="PTHR12186:SF2">
    <property type="entry name" value="FGFR1 ONCOGENE PARTNER 2 HOMOLOG"/>
    <property type="match status" value="1"/>
</dbReference>
<keyword evidence="10 14" id="KW-0906">Nuclear pore complex</keyword>
<feature type="domain" description="RRM Nup35-type" evidence="17">
    <location>
        <begin position="368"/>
        <end position="448"/>
    </location>
</feature>
<name>A0A9D4PES8_RHISA</name>
<dbReference type="VEuPathDB" id="VectorBase:RSAN_039497"/>
<proteinExistence type="inferred from homology"/>
<dbReference type="Pfam" id="PF05769">
    <property type="entry name" value="SIKE"/>
    <property type="match status" value="1"/>
</dbReference>
<comment type="caution">
    <text evidence="18">The sequence shown here is derived from an EMBL/GenBank/DDBJ whole genome shotgun (WGS) entry which is preliminary data.</text>
</comment>
<evidence type="ECO:0000256" key="3">
    <source>
        <dbReference type="ARBA" id="ARBA00009454"/>
    </source>
</evidence>
<evidence type="ECO:0000256" key="15">
    <source>
        <dbReference type="SAM" id="Coils"/>
    </source>
</evidence>
<dbReference type="Gene3D" id="3.30.70.330">
    <property type="match status" value="1"/>
</dbReference>
<evidence type="ECO:0000256" key="4">
    <source>
        <dbReference type="ARBA" id="ARBA00016439"/>
    </source>
</evidence>
<keyword evidence="7" id="KW-0653">Protein transport</keyword>
<feature type="coiled-coil region" evidence="15">
    <location>
        <begin position="128"/>
        <end position="165"/>
    </location>
</feature>
<dbReference type="Pfam" id="PF05172">
    <property type="entry name" value="RRM_Nup35"/>
    <property type="match status" value="1"/>
</dbReference>
<evidence type="ECO:0000256" key="12">
    <source>
        <dbReference type="ARBA" id="ARBA00029997"/>
    </source>
</evidence>
<dbReference type="GO" id="GO:0051028">
    <property type="term" value="P:mRNA transport"/>
    <property type="evidence" value="ECO:0007669"/>
    <property type="project" value="UniProtKB-UniRule"/>
</dbReference>
<comment type="subcellular location">
    <subcellularLocation>
        <location evidence="1">Nucleus</location>
        <location evidence="1">Nuclear pore complex</location>
    </subcellularLocation>
</comment>
<feature type="region of interest" description="Disordered" evidence="16">
    <location>
        <begin position="271"/>
        <end position="317"/>
    </location>
</feature>
<protein>
    <recommendedName>
        <fullName evidence="4">Nucleoporin NUP35</fullName>
    </recommendedName>
    <alternativeName>
        <fullName evidence="13">35 kDa nucleoporin</fullName>
    </alternativeName>
    <alternativeName>
        <fullName evidence="12">Nucleoporin NUP53</fullName>
    </alternativeName>
</protein>
<keyword evidence="6 14" id="KW-0509">mRNA transport</keyword>
<accession>A0A9D4PES8</accession>
<dbReference type="EMBL" id="JABSTV010001255">
    <property type="protein sequence ID" value="KAH7936089.1"/>
    <property type="molecule type" value="Genomic_DNA"/>
</dbReference>
<evidence type="ECO:0000313" key="18">
    <source>
        <dbReference type="EMBL" id="KAH7936089.1"/>
    </source>
</evidence>
<evidence type="ECO:0000256" key="16">
    <source>
        <dbReference type="SAM" id="MobiDB-lite"/>
    </source>
</evidence>
<evidence type="ECO:0000256" key="8">
    <source>
        <dbReference type="ARBA" id="ARBA00023010"/>
    </source>
</evidence>
<keyword evidence="9 15" id="KW-0175">Coiled coil</keyword>
<evidence type="ECO:0000313" key="19">
    <source>
        <dbReference type="Proteomes" id="UP000821837"/>
    </source>
</evidence>
<dbReference type="InterPro" id="IPR008555">
    <property type="entry name" value="SIKE"/>
</dbReference>
<evidence type="ECO:0000256" key="2">
    <source>
        <dbReference type="ARBA" id="ARBA00005537"/>
    </source>
</evidence>
<dbReference type="GO" id="GO:0005643">
    <property type="term" value="C:nuclear pore"/>
    <property type="evidence" value="ECO:0007669"/>
    <property type="project" value="UniProtKB-SubCell"/>
</dbReference>
<dbReference type="PANTHER" id="PTHR12186">
    <property type="entry name" value="SIKE FAMILY MEMBER"/>
    <property type="match status" value="1"/>
</dbReference>
<evidence type="ECO:0000259" key="17">
    <source>
        <dbReference type="PROSITE" id="PS51472"/>
    </source>
</evidence>
<evidence type="ECO:0000256" key="5">
    <source>
        <dbReference type="ARBA" id="ARBA00022448"/>
    </source>
</evidence>
<evidence type="ECO:0000256" key="9">
    <source>
        <dbReference type="ARBA" id="ARBA00023054"/>
    </source>
</evidence>
<evidence type="ECO:0000256" key="14">
    <source>
        <dbReference type="PROSITE-ProRule" id="PRU00804"/>
    </source>
</evidence>
<reference evidence="18" key="1">
    <citation type="journal article" date="2020" name="Cell">
        <title>Large-Scale Comparative Analyses of Tick Genomes Elucidate Their Genetic Diversity and Vector Capacities.</title>
        <authorList>
            <consortium name="Tick Genome and Microbiome Consortium (TIGMIC)"/>
            <person name="Jia N."/>
            <person name="Wang J."/>
            <person name="Shi W."/>
            <person name="Du L."/>
            <person name="Sun Y."/>
            <person name="Zhan W."/>
            <person name="Jiang J.F."/>
            <person name="Wang Q."/>
            <person name="Zhang B."/>
            <person name="Ji P."/>
            <person name="Bell-Sakyi L."/>
            <person name="Cui X.M."/>
            <person name="Yuan T.T."/>
            <person name="Jiang B.G."/>
            <person name="Yang W.F."/>
            <person name="Lam T.T."/>
            <person name="Chang Q.C."/>
            <person name="Ding S.J."/>
            <person name="Wang X.J."/>
            <person name="Zhu J.G."/>
            <person name="Ruan X.D."/>
            <person name="Zhao L."/>
            <person name="Wei J.T."/>
            <person name="Ye R.Z."/>
            <person name="Que T.C."/>
            <person name="Du C.H."/>
            <person name="Zhou Y.H."/>
            <person name="Cheng J.X."/>
            <person name="Dai P.F."/>
            <person name="Guo W.B."/>
            <person name="Han X.H."/>
            <person name="Huang E.J."/>
            <person name="Li L.F."/>
            <person name="Wei W."/>
            <person name="Gao Y.C."/>
            <person name="Liu J.Z."/>
            <person name="Shao H.Z."/>
            <person name="Wang X."/>
            <person name="Wang C.C."/>
            <person name="Yang T.C."/>
            <person name="Huo Q.B."/>
            <person name="Li W."/>
            <person name="Chen H.Y."/>
            <person name="Chen S.E."/>
            <person name="Zhou L.G."/>
            <person name="Ni X.B."/>
            <person name="Tian J.H."/>
            <person name="Sheng Y."/>
            <person name="Liu T."/>
            <person name="Pan Y.S."/>
            <person name="Xia L.Y."/>
            <person name="Li J."/>
            <person name="Zhao F."/>
            <person name="Cao W.C."/>
        </authorList>
    </citation>
    <scope>NUCLEOTIDE SEQUENCE</scope>
    <source>
        <strain evidence="18">Rsan-2018</strain>
    </source>
</reference>
<evidence type="ECO:0000256" key="10">
    <source>
        <dbReference type="ARBA" id="ARBA00023132"/>
    </source>
</evidence>
<dbReference type="InterPro" id="IPR012677">
    <property type="entry name" value="Nucleotide-bd_a/b_plait_sf"/>
</dbReference>
<dbReference type="PROSITE" id="PS51472">
    <property type="entry name" value="RRM_NUP35"/>
    <property type="match status" value="1"/>
</dbReference>
<comment type="similarity">
    <text evidence="2">Belongs to the SIKE family.</text>
</comment>
<dbReference type="GO" id="GO:0015031">
    <property type="term" value="P:protein transport"/>
    <property type="evidence" value="ECO:0007669"/>
    <property type="project" value="UniProtKB-KW"/>
</dbReference>
<evidence type="ECO:0000256" key="1">
    <source>
        <dbReference type="ARBA" id="ARBA00004567"/>
    </source>
</evidence>
<dbReference type="AlphaFoldDB" id="A0A9D4PES8"/>
<sequence length="503" mass="54867">MVVAAKRRGGLRIRSAGAAHWEAVGDRDFDYEERAGCFLNRFGHVRRQHTGDSPARPVSPVAAMSSTVSVQQILGEARRLVGRLREQDGNADRLLAQAQALSQGVEAMRQYHEELAQLSCVATTPRPRAALVLSIQQENRHMRELQQENRELVAALKEHQSALELIMAKYREQVARLGSVCQAEQRLGEGNQDCHHLADKICEMAEVMRRAAEIDELVGARQTETLVRLSTENAVLRQLLDIGNVTLASATAGAEATVYVGSPGGTTAGCLPSFLTSPPTDARSPVSDRLAAPSPRTDGTPRPQQATPLSGPPRNSLFHDTSVLSSSMVQDTFYQSSPSVLHESNAANISGQLDTLFSSGDLTQSPGHSEETWVTVFGFPPSASSYFLQQFSQYGTIVKYKVSSEGNWMHLCYQSRLQAKKALSKNGKVFGAHTMVGVKACVTPDQPDQASSSKENVSGIEARPLVQAYRASASRRQVTLPEIPTPRRDTTVTSRALEYLFGW</sequence>
<dbReference type="SUPFAM" id="SSF54928">
    <property type="entry name" value="RNA-binding domain, RBD"/>
    <property type="match status" value="1"/>
</dbReference>
<reference evidence="18" key="2">
    <citation type="submission" date="2021-09" db="EMBL/GenBank/DDBJ databases">
        <authorList>
            <person name="Jia N."/>
            <person name="Wang J."/>
            <person name="Shi W."/>
            <person name="Du L."/>
            <person name="Sun Y."/>
            <person name="Zhan W."/>
            <person name="Jiang J."/>
            <person name="Wang Q."/>
            <person name="Zhang B."/>
            <person name="Ji P."/>
            <person name="Sakyi L.B."/>
            <person name="Cui X."/>
            <person name="Yuan T."/>
            <person name="Jiang B."/>
            <person name="Yang W."/>
            <person name="Lam T.T.-Y."/>
            <person name="Chang Q."/>
            <person name="Ding S."/>
            <person name="Wang X."/>
            <person name="Zhu J."/>
            <person name="Ruan X."/>
            <person name="Zhao L."/>
            <person name="Wei J."/>
            <person name="Que T."/>
            <person name="Du C."/>
            <person name="Cheng J."/>
            <person name="Dai P."/>
            <person name="Han X."/>
            <person name="Huang E."/>
            <person name="Gao Y."/>
            <person name="Liu J."/>
            <person name="Shao H."/>
            <person name="Ye R."/>
            <person name="Li L."/>
            <person name="Wei W."/>
            <person name="Wang X."/>
            <person name="Wang C."/>
            <person name="Huo Q."/>
            <person name="Li W."/>
            <person name="Guo W."/>
            <person name="Chen H."/>
            <person name="Chen S."/>
            <person name="Zhou L."/>
            <person name="Zhou L."/>
            <person name="Ni X."/>
            <person name="Tian J."/>
            <person name="Zhou Y."/>
            <person name="Sheng Y."/>
            <person name="Liu T."/>
            <person name="Pan Y."/>
            <person name="Xia L."/>
            <person name="Li J."/>
            <person name="Zhao F."/>
            <person name="Cao W."/>
        </authorList>
    </citation>
    <scope>NUCLEOTIDE SEQUENCE</scope>
    <source>
        <strain evidence="18">Rsan-2018</strain>
        <tissue evidence="18">Larvae</tissue>
    </source>
</reference>
<keyword evidence="8" id="KW-0811">Translocation</keyword>